<dbReference type="GO" id="GO:0016829">
    <property type="term" value="F:lyase activity"/>
    <property type="evidence" value="ECO:0007669"/>
    <property type="project" value="UniProtKB-KW"/>
</dbReference>
<dbReference type="PANTHER" id="PTHR43130:SF2">
    <property type="entry name" value="DJ-1_PFPI DOMAIN-CONTAINING PROTEIN"/>
    <property type="match status" value="1"/>
</dbReference>
<feature type="domain" description="DJ-1/PfpI" evidence="1">
    <location>
        <begin position="4"/>
        <end position="183"/>
    </location>
</feature>
<dbReference type="RefSeq" id="WP_344909113.1">
    <property type="nucleotide sequence ID" value="NZ_BAAAYO010000007.1"/>
</dbReference>
<evidence type="ECO:0000313" key="3">
    <source>
        <dbReference type="Proteomes" id="UP001589619"/>
    </source>
</evidence>
<protein>
    <submittedName>
        <fullName evidence="2">DJ-1/PfpI family protein</fullName>
        <ecNumber evidence="2">4.2.1.-</ecNumber>
    </submittedName>
</protein>
<sequence>MLNVQIVLFDGFDYMDVIGPYEVFSAAKMLTGAVRVEFVSAEGERLVKGGMNGPPLPSSGKIDVERGGILVIPGAMGTVDPDDEGPDSIPVLLRQALETDLVHELRQAMKRSDLIVSSVCGGSLLLAMDGLLEDRYAVTHHLGMEVLGATGAKPIFARVVEDGNLVTGGGVTSGLDVALHLVERELGPQISHAVERLFEYERRGTVWRNSGITPIQKTKEAQPELAELPGEAAVSLVNTDVSAPYDGKWDIVIATPVGKFELVMEVTTTNGRISGTFREGDELSEMTDPAWDNGCLTWSLSIRKPMRLLLKFSVVVHGDRLTGTAKAGLLPASKVAGSRIVP</sequence>
<dbReference type="Gene3D" id="3.40.50.880">
    <property type="match status" value="1"/>
</dbReference>
<reference evidence="2 3" key="1">
    <citation type="submission" date="2024-09" db="EMBL/GenBank/DDBJ databases">
        <authorList>
            <person name="Sun Q."/>
            <person name="Mori K."/>
        </authorList>
    </citation>
    <scope>NUCLEOTIDE SEQUENCE [LARGE SCALE GENOMIC DNA]</scope>
    <source>
        <strain evidence="2 3">JCM 12520</strain>
    </source>
</reference>
<dbReference type="SUPFAM" id="SSF52317">
    <property type="entry name" value="Class I glutamine amidotransferase-like"/>
    <property type="match status" value="1"/>
</dbReference>
<dbReference type="EMBL" id="JBHMAG010000017">
    <property type="protein sequence ID" value="MFB9754944.1"/>
    <property type="molecule type" value="Genomic_DNA"/>
</dbReference>
<evidence type="ECO:0000313" key="2">
    <source>
        <dbReference type="EMBL" id="MFB9754944.1"/>
    </source>
</evidence>
<name>A0ABV5W316_9BACL</name>
<keyword evidence="2" id="KW-0456">Lyase</keyword>
<dbReference type="Pfam" id="PF01965">
    <property type="entry name" value="DJ-1_PfpI"/>
    <property type="match status" value="1"/>
</dbReference>
<organism evidence="2 3">
    <name type="scientific">Paenibacillus hodogayensis</name>
    <dbReference type="NCBI Taxonomy" id="279208"/>
    <lineage>
        <taxon>Bacteria</taxon>
        <taxon>Bacillati</taxon>
        <taxon>Bacillota</taxon>
        <taxon>Bacilli</taxon>
        <taxon>Bacillales</taxon>
        <taxon>Paenibacillaceae</taxon>
        <taxon>Paenibacillus</taxon>
    </lineage>
</organism>
<dbReference type="EC" id="4.2.1.-" evidence="2"/>
<dbReference type="InterPro" id="IPR002818">
    <property type="entry name" value="DJ-1/PfpI"/>
</dbReference>
<dbReference type="InterPro" id="IPR052158">
    <property type="entry name" value="INH-QAR"/>
</dbReference>
<dbReference type="CDD" id="cd03139">
    <property type="entry name" value="GATase1_PfpI_2"/>
    <property type="match status" value="1"/>
</dbReference>
<evidence type="ECO:0000259" key="1">
    <source>
        <dbReference type="Pfam" id="PF01965"/>
    </source>
</evidence>
<comment type="caution">
    <text evidence="2">The sequence shown here is derived from an EMBL/GenBank/DDBJ whole genome shotgun (WGS) entry which is preliminary data.</text>
</comment>
<gene>
    <name evidence="2" type="ORF">ACFFNY_25505</name>
</gene>
<keyword evidence="3" id="KW-1185">Reference proteome</keyword>
<proteinExistence type="predicted"/>
<dbReference type="Proteomes" id="UP001589619">
    <property type="component" value="Unassembled WGS sequence"/>
</dbReference>
<dbReference type="InterPro" id="IPR029062">
    <property type="entry name" value="Class_I_gatase-like"/>
</dbReference>
<accession>A0ABV5W316</accession>
<dbReference type="PANTHER" id="PTHR43130">
    <property type="entry name" value="ARAC-FAMILY TRANSCRIPTIONAL REGULATOR"/>
    <property type="match status" value="1"/>
</dbReference>